<dbReference type="AlphaFoldDB" id="A0A4D6LNM5"/>
<keyword evidence="3" id="KW-1185">Reference proteome</keyword>
<reference evidence="2 3" key="1">
    <citation type="submission" date="2019-04" db="EMBL/GenBank/DDBJ databases">
        <title>An improved genome assembly and genetic linkage map for asparagus bean, Vigna unguiculata ssp. sesquipedialis.</title>
        <authorList>
            <person name="Xia Q."/>
            <person name="Zhang R."/>
            <person name="Dong Y."/>
        </authorList>
    </citation>
    <scope>NUCLEOTIDE SEQUENCE [LARGE SCALE GENOMIC DNA]</scope>
    <source>
        <tissue evidence="2">Leaf</tissue>
    </source>
</reference>
<accession>A0A4D6LNM5</accession>
<name>A0A4D6LNM5_VIGUN</name>
<organism evidence="2 3">
    <name type="scientific">Vigna unguiculata</name>
    <name type="common">Cowpea</name>
    <dbReference type="NCBI Taxonomy" id="3917"/>
    <lineage>
        <taxon>Eukaryota</taxon>
        <taxon>Viridiplantae</taxon>
        <taxon>Streptophyta</taxon>
        <taxon>Embryophyta</taxon>
        <taxon>Tracheophyta</taxon>
        <taxon>Spermatophyta</taxon>
        <taxon>Magnoliopsida</taxon>
        <taxon>eudicotyledons</taxon>
        <taxon>Gunneridae</taxon>
        <taxon>Pentapetalae</taxon>
        <taxon>rosids</taxon>
        <taxon>fabids</taxon>
        <taxon>Fabales</taxon>
        <taxon>Fabaceae</taxon>
        <taxon>Papilionoideae</taxon>
        <taxon>50 kb inversion clade</taxon>
        <taxon>NPAAA clade</taxon>
        <taxon>indigoferoid/millettioid clade</taxon>
        <taxon>Phaseoleae</taxon>
        <taxon>Vigna</taxon>
    </lineage>
</organism>
<protein>
    <submittedName>
        <fullName evidence="2">Uncharacterized protein</fullName>
    </submittedName>
</protein>
<feature type="region of interest" description="Disordered" evidence="1">
    <location>
        <begin position="1"/>
        <end position="27"/>
    </location>
</feature>
<dbReference type="EMBL" id="CP039348">
    <property type="protein sequence ID" value="QCD89624.1"/>
    <property type="molecule type" value="Genomic_DNA"/>
</dbReference>
<gene>
    <name evidence="2" type="ORF">DEO72_LG4g570</name>
</gene>
<dbReference type="Proteomes" id="UP000501690">
    <property type="component" value="Linkage Group LG4"/>
</dbReference>
<evidence type="ECO:0000256" key="1">
    <source>
        <dbReference type="SAM" id="MobiDB-lite"/>
    </source>
</evidence>
<evidence type="ECO:0000313" key="3">
    <source>
        <dbReference type="Proteomes" id="UP000501690"/>
    </source>
</evidence>
<proteinExistence type="predicted"/>
<sequence length="224" mass="24946">MSLHHRRPTSSAPTTRRNNPRNSGSTCTNCHHLLTRTVVLDAVHHTKPPHFLSVDHAATTVAVMSEPHSPSSHHAESPWLHHLRTHVETHHCCTMTARETYNNKHLASLRHLHATIVFIHHAAETTIAAPLAFTRLAYTVPATHRNRPRTTTHGLHLHHHGSVHGSTMLESEVTNALMVAPAFTNAKLPSSILQWQHHHHRCSGMQTYHHLSATTVNPSPLAVP</sequence>
<evidence type="ECO:0000313" key="2">
    <source>
        <dbReference type="EMBL" id="QCD89624.1"/>
    </source>
</evidence>